<keyword evidence="2" id="KW-0812">Transmembrane</keyword>
<feature type="compositionally biased region" description="Polar residues" evidence="1">
    <location>
        <begin position="560"/>
        <end position="574"/>
    </location>
</feature>
<dbReference type="InParanoid" id="A0A0L0HFT3"/>
<feature type="compositionally biased region" description="Polar residues" evidence="1">
    <location>
        <begin position="688"/>
        <end position="728"/>
    </location>
</feature>
<keyword evidence="2" id="KW-0472">Membrane</keyword>
<dbReference type="GeneID" id="27688559"/>
<proteinExistence type="predicted"/>
<evidence type="ECO:0000256" key="1">
    <source>
        <dbReference type="SAM" id="MobiDB-lite"/>
    </source>
</evidence>
<sequence length="830" mass="88634">MISAQSSRCWNVVIIFLCWVAIALGDPIDVRTSDGFAQPGFDGYRTGQVPFRWNVSNDTSSEILSIRSYVRTIFNTSEWEVVAPPVMDSAGGIWYALGNMTSQNVALKLIRLEVMPIGPRLLSNFSIPGSYRLDVAPGRAPFFLGSAKGNQNAVVGLLWAALDPDGPVAGDVLQPVAIYSAFVSEGILSTNKFPTAPGFAFDPLVDGKSASMFSLAVTHGYLQPCILRYTLLSNPPIQECKPIGFSPISHLQLSLAPTPEGFYLVGNSLGFSAAWNTLPIGAGFAPSTLGADPILRVVPEWSGIAFGVAREWIRGFNVSESAWRQIWEVPAFGGGQALVGANAAMGWIYACVNMRLTDAGYDDGRLTALTNTTGVEGWKLSDKLLQEGGIRCSNQSVVTFSGGAQFLVSSLGGVKVYSVNNNSVVDVVWGFNYGEVGAPSSPYLRPPIVLSGSEGVKIFIGDAVISVSALSAGAVTESTANSAKLGEHVIVALSVIGLVICGGLLAVLITLKRRSEKRKTKSPVEEGASSMHPSGQPSIAEGDSTPSTRRETDPSLDWIMTSTMLNSGRSSTISSPPPIKANPLPTPSLVMGETKRHSVLVEDIEDSASMRASMASVAPFASRSAMNQIDGLDGRLGNMKHACDEQELARTLSLASITDTIRPTSSLSRTSNTTFGPVPTSDDERALQRTNSTSTKTIGTESFHTVPQFPSDSESVLQRRSSTSTQTIDTEDFHSAPRSPTHSFLQRSQSLSSQTESFRTARTRESSSSDDTLDFDQAWLPPGTPRPIATPKRNLAAHLPDLWSGHSQTNPDDHGTPPDDIVVRSSGNEE</sequence>
<feature type="region of interest" description="Disordered" evidence="1">
    <location>
        <begin position="516"/>
        <end position="590"/>
    </location>
</feature>
<evidence type="ECO:0008006" key="6">
    <source>
        <dbReference type="Google" id="ProtNLM"/>
    </source>
</evidence>
<dbReference type="EMBL" id="KQ257457">
    <property type="protein sequence ID" value="KNC99784.1"/>
    <property type="molecule type" value="Genomic_DNA"/>
</dbReference>
<feature type="signal peptide" evidence="3">
    <location>
        <begin position="1"/>
        <end position="25"/>
    </location>
</feature>
<keyword evidence="5" id="KW-1185">Reference proteome</keyword>
<keyword evidence="3" id="KW-0732">Signal</keyword>
<gene>
    <name evidence="4" type="ORF">SPPG_05162</name>
</gene>
<name>A0A0L0HFT3_SPIPD</name>
<accession>A0A0L0HFT3</accession>
<reference evidence="4 5" key="1">
    <citation type="submission" date="2009-08" db="EMBL/GenBank/DDBJ databases">
        <title>The Genome Sequence of Spizellomyces punctatus strain DAOM BR117.</title>
        <authorList>
            <consortium name="The Broad Institute Genome Sequencing Platform"/>
            <person name="Russ C."/>
            <person name="Cuomo C."/>
            <person name="Shea T."/>
            <person name="Young S.K."/>
            <person name="Zeng Q."/>
            <person name="Koehrsen M."/>
            <person name="Haas B."/>
            <person name="Borodovsky M."/>
            <person name="Guigo R."/>
            <person name="Alvarado L."/>
            <person name="Berlin A."/>
            <person name="Bochicchio J."/>
            <person name="Borenstein D."/>
            <person name="Chapman S."/>
            <person name="Chen Z."/>
            <person name="Engels R."/>
            <person name="Freedman E."/>
            <person name="Gellesch M."/>
            <person name="Goldberg J."/>
            <person name="Griggs A."/>
            <person name="Gujja S."/>
            <person name="Heiman D."/>
            <person name="Hepburn T."/>
            <person name="Howarth C."/>
            <person name="Jen D."/>
            <person name="Larson L."/>
            <person name="Lewis B."/>
            <person name="Mehta T."/>
            <person name="Park D."/>
            <person name="Pearson M."/>
            <person name="Roberts A."/>
            <person name="Saif S."/>
            <person name="Shenoy N."/>
            <person name="Sisk P."/>
            <person name="Stolte C."/>
            <person name="Sykes S."/>
            <person name="Thomson T."/>
            <person name="Walk T."/>
            <person name="White J."/>
            <person name="Yandava C."/>
            <person name="Burger G."/>
            <person name="Gray M.W."/>
            <person name="Holland P.W.H."/>
            <person name="King N."/>
            <person name="Lang F.B.F."/>
            <person name="Roger A.J."/>
            <person name="Ruiz-Trillo I."/>
            <person name="Lander E."/>
            <person name="Nusbaum C."/>
        </authorList>
    </citation>
    <scope>NUCLEOTIDE SEQUENCE [LARGE SCALE GENOMIC DNA]</scope>
    <source>
        <strain evidence="4 5">DAOM BR117</strain>
    </source>
</reference>
<dbReference type="AlphaFoldDB" id="A0A0L0HFT3"/>
<feature type="transmembrane region" description="Helical" evidence="2">
    <location>
        <begin position="489"/>
        <end position="511"/>
    </location>
</feature>
<protein>
    <recommendedName>
        <fullName evidence="6">Peptidase A1 domain-containing protein</fullName>
    </recommendedName>
</protein>
<dbReference type="OrthoDB" id="2131112at2759"/>
<feature type="compositionally biased region" description="Low complexity" evidence="1">
    <location>
        <begin position="743"/>
        <end position="758"/>
    </location>
</feature>
<feature type="compositionally biased region" description="Polar residues" evidence="1">
    <location>
        <begin position="663"/>
        <end position="675"/>
    </location>
</feature>
<dbReference type="VEuPathDB" id="FungiDB:SPPG_05162"/>
<evidence type="ECO:0000313" key="5">
    <source>
        <dbReference type="Proteomes" id="UP000053201"/>
    </source>
</evidence>
<feature type="chain" id="PRO_5005540029" description="Peptidase A1 domain-containing protein" evidence="3">
    <location>
        <begin position="26"/>
        <end position="830"/>
    </location>
</feature>
<feature type="compositionally biased region" description="Pro residues" evidence="1">
    <location>
        <begin position="575"/>
        <end position="586"/>
    </location>
</feature>
<feature type="region of interest" description="Disordered" evidence="1">
    <location>
        <begin position="663"/>
        <end position="830"/>
    </location>
</feature>
<evidence type="ECO:0000256" key="3">
    <source>
        <dbReference type="SAM" id="SignalP"/>
    </source>
</evidence>
<keyword evidence="2" id="KW-1133">Transmembrane helix</keyword>
<organism evidence="4 5">
    <name type="scientific">Spizellomyces punctatus (strain DAOM BR117)</name>
    <dbReference type="NCBI Taxonomy" id="645134"/>
    <lineage>
        <taxon>Eukaryota</taxon>
        <taxon>Fungi</taxon>
        <taxon>Fungi incertae sedis</taxon>
        <taxon>Chytridiomycota</taxon>
        <taxon>Chytridiomycota incertae sedis</taxon>
        <taxon>Chytridiomycetes</taxon>
        <taxon>Spizellomycetales</taxon>
        <taxon>Spizellomycetaceae</taxon>
        <taxon>Spizellomyces</taxon>
    </lineage>
</organism>
<evidence type="ECO:0000256" key="2">
    <source>
        <dbReference type="SAM" id="Phobius"/>
    </source>
</evidence>
<dbReference type="Proteomes" id="UP000053201">
    <property type="component" value="Unassembled WGS sequence"/>
</dbReference>
<evidence type="ECO:0000313" key="4">
    <source>
        <dbReference type="EMBL" id="KNC99784.1"/>
    </source>
</evidence>
<dbReference type="RefSeq" id="XP_016607824.1">
    <property type="nucleotide sequence ID" value="XM_016753387.1"/>
</dbReference>